<dbReference type="RefSeq" id="WP_226973655.1">
    <property type="nucleotide sequence ID" value="NZ_JAJBNC010000503.1"/>
</dbReference>
<dbReference type="InterPro" id="IPR003594">
    <property type="entry name" value="HATPase_dom"/>
</dbReference>
<evidence type="ECO:0000259" key="1">
    <source>
        <dbReference type="Pfam" id="PF02518"/>
    </source>
</evidence>
<dbReference type="Gene3D" id="3.30.565.10">
    <property type="entry name" value="Histidine kinase-like ATPase, C-terminal domain"/>
    <property type="match status" value="1"/>
</dbReference>
<dbReference type="SUPFAM" id="SSF55874">
    <property type="entry name" value="ATPase domain of HSP90 chaperone/DNA topoisomerase II/histidine kinase"/>
    <property type="match status" value="1"/>
</dbReference>
<evidence type="ECO:0000313" key="2">
    <source>
        <dbReference type="EMBL" id="MCB5496197.1"/>
    </source>
</evidence>
<dbReference type="AlphaFoldDB" id="A0AAJ1B2W1"/>
<evidence type="ECO:0000313" key="3">
    <source>
        <dbReference type="Proteomes" id="UP001297422"/>
    </source>
</evidence>
<gene>
    <name evidence="2" type="ORF">LIQ10_21190</name>
</gene>
<dbReference type="InterPro" id="IPR036890">
    <property type="entry name" value="HATPase_C_sf"/>
</dbReference>
<organism evidence="2 3">
    <name type="scientific">Mediterraneibacter gnavus</name>
    <name type="common">Ruminococcus gnavus</name>
    <dbReference type="NCBI Taxonomy" id="33038"/>
    <lineage>
        <taxon>Bacteria</taxon>
        <taxon>Bacillati</taxon>
        <taxon>Bacillota</taxon>
        <taxon>Clostridia</taxon>
        <taxon>Lachnospirales</taxon>
        <taxon>Lachnospiraceae</taxon>
        <taxon>Mediterraneibacter</taxon>
    </lineage>
</organism>
<protein>
    <recommendedName>
        <fullName evidence="1">Histidine kinase/HSP90-like ATPase domain-containing protein</fullName>
    </recommendedName>
</protein>
<dbReference type="Proteomes" id="UP001297422">
    <property type="component" value="Unassembled WGS sequence"/>
</dbReference>
<dbReference type="Pfam" id="PF02518">
    <property type="entry name" value="HATPase_c"/>
    <property type="match status" value="1"/>
</dbReference>
<dbReference type="EMBL" id="JAJBNC010000503">
    <property type="protein sequence ID" value="MCB5496197.1"/>
    <property type="molecule type" value="Genomic_DNA"/>
</dbReference>
<proteinExistence type="predicted"/>
<sequence length="43" mass="4587">MGLGLAICKAIVEAHKGEIKAFNNDLGGATFELSLPLEEENNE</sequence>
<reference evidence="2" key="1">
    <citation type="submission" date="2021-10" db="EMBL/GenBank/DDBJ databases">
        <title>Collection of gut derived symbiotic bacterial strains cultured from healthy donors.</title>
        <authorList>
            <person name="Lin H."/>
            <person name="Littmann E."/>
            <person name="Claire K."/>
            <person name="Pamer E."/>
        </authorList>
    </citation>
    <scope>NUCLEOTIDE SEQUENCE</scope>
    <source>
        <strain evidence="2">MSK.23.4</strain>
    </source>
</reference>
<feature type="domain" description="Histidine kinase/HSP90-like ATPase" evidence="1">
    <location>
        <begin position="2"/>
        <end position="38"/>
    </location>
</feature>
<name>A0AAJ1B2W1_MEDGN</name>
<comment type="caution">
    <text evidence="2">The sequence shown here is derived from an EMBL/GenBank/DDBJ whole genome shotgun (WGS) entry which is preliminary data.</text>
</comment>
<accession>A0AAJ1B2W1</accession>